<proteinExistence type="predicted"/>
<dbReference type="PANTHER" id="PTHR11365">
    <property type="entry name" value="5-OXOPROLINASE RELATED"/>
    <property type="match status" value="1"/>
</dbReference>
<dbReference type="RefSeq" id="WP_379898366.1">
    <property type="nucleotide sequence ID" value="NZ_JBHRTR010000012.1"/>
</dbReference>
<evidence type="ECO:0000313" key="5">
    <source>
        <dbReference type="Proteomes" id="UP001595528"/>
    </source>
</evidence>
<feature type="domain" description="Hydantoinase A/oxoprolinase" evidence="1">
    <location>
        <begin position="198"/>
        <end position="486"/>
    </location>
</feature>
<sequence>MGRMATDVGGTFTDLVHFDAESGDVFITKALTTPADPSGGVIDAIRLSELPPADVSYFAHGGTTVINAITERKGVKTALVTTAGFRDVLEIGRGNRPDLYNLTFLSPVPFVPRALRFEVRERVTAEGDVLEPLNRDDVAAVAEALKAEGVEAAAVMFLHSFAFPEHEAQCAALLRELLPDLAVTASHEVTREWREYERTNTAVLNACVQPIVERYFTKLEGRLSEIGLDCPLLAMQSNGGTTAFAQARAHPITLIESGPAGGVIGAAIVGRAVNEPNVISLDIGGTTAKCSLIEDGAPKVTTEYHLERTRAFPGFPVKVPVIDIVEIGAGGGSIAWFAEGGRLRVGPVSAGADPGPACYGRGGTDPTVTDAMCLAGVLDPEQFAEGRLTLRPDLAEAAYAPLAEQLGTDVAAAARAAVRIAEASMIDALKIVSVQRGYDPRDFVLVASGGGGPMHAARLGRELNVRETLIPAHPGVFSAWGMLATAPRLDLVRTRFMPAADTGQDAVATIFEEMKAEARAYFAGLQGVDPDALTFATDLEMRYEGQEHSVRFPTDLGRDGREAVLEAFHTAHERAFTFRLDDTPVEFVHFHLTAEAQVLRPDLAPLDGTGLDAAKARIGTRKVDFGEDGVADTAVFLRRLLPPGFEAAGPALVEEASSTTMVLPGQRLRVDDYGFLRISEG</sequence>
<evidence type="ECO:0000313" key="4">
    <source>
        <dbReference type="EMBL" id="MFC3226401.1"/>
    </source>
</evidence>
<dbReference type="InterPro" id="IPR002821">
    <property type="entry name" value="Hydantoinase_A"/>
</dbReference>
<dbReference type="InterPro" id="IPR045079">
    <property type="entry name" value="Oxoprolinase-like"/>
</dbReference>
<dbReference type="Pfam" id="PF05378">
    <property type="entry name" value="Hydant_A_N"/>
    <property type="match status" value="1"/>
</dbReference>
<dbReference type="EMBL" id="JBHRTR010000012">
    <property type="protein sequence ID" value="MFC3226401.1"/>
    <property type="molecule type" value="Genomic_DNA"/>
</dbReference>
<dbReference type="Pfam" id="PF01968">
    <property type="entry name" value="Hydantoinase_A"/>
    <property type="match status" value="1"/>
</dbReference>
<accession>A0ABV7KVJ7</accession>
<dbReference type="InterPro" id="IPR008040">
    <property type="entry name" value="Hydant_A_N"/>
</dbReference>
<protein>
    <submittedName>
        <fullName evidence="4">Hydantoinase/oxoprolinase family protein</fullName>
    </submittedName>
</protein>
<evidence type="ECO:0000259" key="3">
    <source>
        <dbReference type="Pfam" id="PF19278"/>
    </source>
</evidence>
<feature type="domain" description="Hydantoinase/oxoprolinase N-terminal" evidence="2">
    <location>
        <begin position="3"/>
        <end position="177"/>
    </location>
</feature>
<dbReference type="Pfam" id="PF19278">
    <property type="entry name" value="Hydant_A_C"/>
    <property type="match status" value="1"/>
</dbReference>
<keyword evidence="5" id="KW-1185">Reference proteome</keyword>
<comment type="caution">
    <text evidence="4">The sequence shown here is derived from an EMBL/GenBank/DDBJ whole genome shotgun (WGS) entry which is preliminary data.</text>
</comment>
<name>A0ABV7KVJ7_9PROT</name>
<gene>
    <name evidence="4" type="ORF">ACFOGJ_04125</name>
</gene>
<feature type="domain" description="Acetophenone carboxylase-like C-terminal" evidence="3">
    <location>
        <begin position="506"/>
        <end position="679"/>
    </location>
</feature>
<dbReference type="PANTHER" id="PTHR11365:SF23">
    <property type="entry name" value="HYPOTHETICAL 5-OXOPROLINASE (EUROFUNG)-RELATED"/>
    <property type="match status" value="1"/>
</dbReference>
<dbReference type="InterPro" id="IPR049517">
    <property type="entry name" value="ACX-like_C"/>
</dbReference>
<evidence type="ECO:0000259" key="2">
    <source>
        <dbReference type="Pfam" id="PF05378"/>
    </source>
</evidence>
<evidence type="ECO:0000259" key="1">
    <source>
        <dbReference type="Pfam" id="PF01968"/>
    </source>
</evidence>
<dbReference type="Proteomes" id="UP001595528">
    <property type="component" value="Unassembled WGS sequence"/>
</dbReference>
<organism evidence="4 5">
    <name type="scientific">Marinibaculum pumilum</name>
    <dbReference type="NCBI Taxonomy" id="1766165"/>
    <lineage>
        <taxon>Bacteria</taxon>
        <taxon>Pseudomonadati</taxon>
        <taxon>Pseudomonadota</taxon>
        <taxon>Alphaproteobacteria</taxon>
        <taxon>Rhodospirillales</taxon>
        <taxon>Rhodospirillaceae</taxon>
        <taxon>Marinibaculum</taxon>
    </lineage>
</organism>
<reference evidence="5" key="1">
    <citation type="journal article" date="2019" name="Int. J. Syst. Evol. Microbiol.">
        <title>The Global Catalogue of Microorganisms (GCM) 10K type strain sequencing project: providing services to taxonomists for standard genome sequencing and annotation.</title>
        <authorList>
            <consortium name="The Broad Institute Genomics Platform"/>
            <consortium name="The Broad Institute Genome Sequencing Center for Infectious Disease"/>
            <person name="Wu L."/>
            <person name="Ma J."/>
        </authorList>
    </citation>
    <scope>NUCLEOTIDE SEQUENCE [LARGE SCALE GENOMIC DNA]</scope>
    <source>
        <strain evidence="5">KCTC 42964</strain>
    </source>
</reference>